<comment type="caution">
    <text evidence="1">The sequence shown here is derived from an EMBL/GenBank/DDBJ whole genome shotgun (WGS) entry which is preliminary data.</text>
</comment>
<protein>
    <submittedName>
        <fullName evidence="1">Uncharacterized protein</fullName>
    </submittedName>
</protein>
<sequence length="72" mass="8468">MAEEYVESILIRQDNNSHVPTPMFEDGDLDGLFEFESILQLKQIEKSIQNAVHNRHTYVFKIVSIDKMQKEE</sequence>
<reference evidence="1" key="1">
    <citation type="journal article" date="2015" name="Nature">
        <title>Complex archaea that bridge the gap between prokaryotes and eukaryotes.</title>
        <authorList>
            <person name="Spang A."/>
            <person name="Saw J.H."/>
            <person name="Jorgensen S.L."/>
            <person name="Zaremba-Niedzwiedzka K."/>
            <person name="Martijn J."/>
            <person name="Lind A.E."/>
            <person name="van Eijk R."/>
            <person name="Schleper C."/>
            <person name="Guy L."/>
            <person name="Ettema T.J."/>
        </authorList>
    </citation>
    <scope>NUCLEOTIDE SEQUENCE</scope>
</reference>
<proteinExistence type="predicted"/>
<accession>A0A0F9KMM6</accession>
<evidence type="ECO:0000313" key="1">
    <source>
        <dbReference type="EMBL" id="KKM83223.1"/>
    </source>
</evidence>
<name>A0A0F9KMM6_9ZZZZ</name>
<dbReference type="EMBL" id="LAZR01007747">
    <property type="protein sequence ID" value="KKM83223.1"/>
    <property type="molecule type" value="Genomic_DNA"/>
</dbReference>
<dbReference type="AlphaFoldDB" id="A0A0F9KMM6"/>
<gene>
    <name evidence="1" type="ORF">LCGC14_1311630</name>
</gene>
<organism evidence="1">
    <name type="scientific">marine sediment metagenome</name>
    <dbReference type="NCBI Taxonomy" id="412755"/>
    <lineage>
        <taxon>unclassified sequences</taxon>
        <taxon>metagenomes</taxon>
        <taxon>ecological metagenomes</taxon>
    </lineage>
</organism>